<dbReference type="PANTHER" id="PTHR43568">
    <property type="entry name" value="P PROTEIN"/>
    <property type="match status" value="1"/>
</dbReference>
<feature type="domain" description="Citrate transporter-like" evidence="7">
    <location>
        <begin position="18"/>
        <end position="302"/>
    </location>
</feature>
<dbReference type="InterPro" id="IPR051475">
    <property type="entry name" value="Diverse_Ion_Transporter"/>
</dbReference>
<feature type="transmembrane region" description="Helical" evidence="6">
    <location>
        <begin position="202"/>
        <end position="235"/>
    </location>
</feature>
<evidence type="ECO:0000256" key="1">
    <source>
        <dbReference type="ARBA" id="ARBA00004141"/>
    </source>
</evidence>
<evidence type="ECO:0000256" key="6">
    <source>
        <dbReference type="SAM" id="Phobius"/>
    </source>
</evidence>
<sequence>MNVKQLWNNAIQIFKTEIVFVISLFLAVCTSIISIPKLNYINFQVLILMFNLMMIISAFERLKLLDKIAVEILTKHKSLRMVSLILTSLCFISSMLITNDVALITFVPLTMIVAKKAKFNPIKIVIFETLAVNIGSSLTPMGNPQNLYLFSFFKMGILPFFKVTIAFVSIGALWLYILNCRISNINLEFHLDKIKIKDKKNVFIYCSLFIFILLSVFNVVDYRVAFIITLLVSFIIERKLFKEVDYFLLLTFVCFFIAIGNLSNMTIIDNFMRRILTNSTNIYFSSIFFSQLISNLPCTILLSKFTNYWKEILIGVNIGGTGTIIASLASLISYKFYAKEYDGKKYLFKFTIYNFVSLVIFTLLFYIFVNYHHL</sequence>
<feature type="transmembrane region" description="Helical" evidence="6">
    <location>
        <begin position="247"/>
        <end position="268"/>
    </location>
</feature>
<evidence type="ECO:0000259" key="7">
    <source>
        <dbReference type="Pfam" id="PF03600"/>
    </source>
</evidence>
<feature type="transmembrane region" description="Helical" evidence="6">
    <location>
        <begin position="12"/>
        <end position="35"/>
    </location>
</feature>
<keyword evidence="5 6" id="KW-0472">Membrane</keyword>
<evidence type="ECO:0000256" key="3">
    <source>
        <dbReference type="ARBA" id="ARBA00022692"/>
    </source>
</evidence>
<reference evidence="8 9" key="1">
    <citation type="submission" date="2021-03" db="EMBL/GenBank/DDBJ databases">
        <title>Genomic Encyclopedia of Type Strains, Phase IV (KMG-IV): sequencing the most valuable type-strain genomes for metagenomic binning, comparative biology and taxonomic classification.</title>
        <authorList>
            <person name="Goeker M."/>
        </authorList>
    </citation>
    <scope>NUCLEOTIDE SEQUENCE [LARGE SCALE GENOMIC DNA]</scope>
    <source>
        <strain evidence="8 9">DSM 28783</strain>
    </source>
</reference>
<evidence type="ECO:0000313" key="8">
    <source>
        <dbReference type="EMBL" id="MBP2032790.1"/>
    </source>
</evidence>
<dbReference type="InterPro" id="IPR004680">
    <property type="entry name" value="Cit_transptr-like_dom"/>
</dbReference>
<feature type="transmembrane region" description="Helical" evidence="6">
    <location>
        <begin position="157"/>
        <end position="178"/>
    </location>
</feature>
<dbReference type="Proteomes" id="UP001519307">
    <property type="component" value="Unassembled WGS sequence"/>
</dbReference>
<keyword evidence="3 6" id="KW-0812">Transmembrane</keyword>
<feature type="transmembrane region" description="Helical" evidence="6">
    <location>
        <begin position="280"/>
        <end position="302"/>
    </location>
</feature>
<comment type="subcellular location">
    <subcellularLocation>
        <location evidence="1">Membrane</location>
        <topology evidence="1">Multi-pass membrane protein</topology>
    </subcellularLocation>
</comment>
<feature type="transmembrane region" description="Helical" evidence="6">
    <location>
        <begin position="346"/>
        <end position="369"/>
    </location>
</feature>
<protein>
    <submittedName>
        <fullName evidence="8">Na+/H+ antiporter NhaD/arsenite permease-like protein</fullName>
    </submittedName>
</protein>
<dbReference type="EMBL" id="JAGGLM010000007">
    <property type="protein sequence ID" value="MBP2032790.1"/>
    <property type="molecule type" value="Genomic_DNA"/>
</dbReference>
<keyword evidence="9" id="KW-1185">Reference proteome</keyword>
<gene>
    <name evidence="8" type="ORF">J2Z42_001464</name>
</gene>
<comment type="caution">
    <text evidence="8">The sequence shown here is derived from an EMBL/GenBank/DDBJ whole genome shotgun (WGS) entry which is preliminary data.</text>
</comment>
<organism evidence="8 9">
    <name type="scientific">Clostridium algifaecis</name>
    <dbReference type="NCBI Taxonomy" id="1472040"/>
    <lineage>
        <taxon>Bacteria</taxon>
        <taxon>Bacillati</taxon>
        <taxon>Bacillota</taxon>
        <taxon>Clostridia</taxon>
        <taxon>Eubacteriales</taxon>
        <taxon>Clostridiaceae</taxon>
        <taxon>Clostridium</taxon>
    </lineage>
</organism>
<dbReference type="PANTHER" id="PTHR43568:SF1">
    <property type="entry name" value="P PROTEIN"/>
    <property type="match status" value="1"/>
</dbReference>
<evidence type="ECO:0000256" key="5">
    <source>
        <dbReference type="ARBA" id="ARBA00023136"/>
    </source>
</evidence>
<keyword evidence="4 6" id="KW-1133">Transmembrane helix</keyword>
<dbReference type="Pfam" id="PF03600">
    <property type="entry name" value="CitMHS"/>
    <property type="match status" value="1"/>
</dbReference>
<name>A0ABS4KRY8_9CLOT</name>
<evidence type="ECO:0000256" key="4">
    <source>
        <dbReference type="ARBA" id="ARBA00022989"/>
    </source>
</evidence>
<feature type="transmembrane region" description="Helical" evidence="6">
    <location>
        <begin position="314"/>
        <end position="334"/>
    </location>
</feature>
<dbReference type="RefSeq" id="WP_209701960.1">
    <property type="nucleotide sequence ID" value="NZ_JAGGLM010000007.1"/>
</dbReference>
<proteinExistence type="predicted"/>
<keyword evidence="2" id="KW-0813">Transport</keyword>
<evidence type="ECO:0000313" key="9">
    <source>
        <dbReference type="Proteomes" id="UP001519307"/>
    </source>
</evidence>
<feature type="transmembrane region" description="Helical" evidence="6">
    <location>
        <begin position="41"/>
        <end position="59"/>
    </location>
</feature>
<feature type="transmembrane region" description="Helical" evidence="6">
    <location>
        <begin position="79"/>
        <end position="97"/>
    </location>
</feature>
<accession>A0ABS4KRY8</accession>
<evidence type="ECO:0000256" key="2">
    <source>
        <dbReference type="ARBA" id="ARBA00022448"/>
    </source>
</evidence>